<proteinExistence type="predicted"/>
<evidence type="ECO:0000313" key="2">
    <source>
        <dbReference type="Proteomes" id="UP000193146"/>
    </source>
</evidence>
<evidence type="ECO:0008006" key="3">
    <source>
        <dbReference type="Google" id="ProtNLM"/>
    </source>
</evidence>
<dbReference type="Proteomes" id="UP000193146">
    <property type="component" value="Unassembled WGS sequence"/>
</dbReference>
<dbReference type="Pfam" id="PF05488">
    <property type="entry name" value="PAAR_motif"/>
    <property type="match status" value="1"/>
</dbReference>
<comment type="caution">
    <text evidence="1">The sequence shown here is derived from an EMBL/GenBank/DDBJ whole genome shotgun (WGS) entry which is preliminary data.</text>
</comment>
<dbReference type="InterPro" id="IPR008727">
    <property type="entry name" value="PAAR_motif"/>
</dbReference>
<dbReference type="AlphaFoldDB" id="A0A1X1PL67"/>
<sequence length="66" mass="6954">MSDKHVALASHIRRLCSVAVEPHLVIPHVIEAHPTLTIGGERVALRGHHTDCGCALIGSTAARVGD</sequence>
<protein>
    <recommendedName>
        <fullName evidence="3">PAAR domain-containing protein</fullName>
    </recommendedName>
</protein>
<organism evidence="1 2">
    <name type="scientific">Burkholderia puraquae</name>
    <dbReference type="NCBI Taxonomy" id="1904757"/>
    <lineage>
        <taxon>Bacteria</taxon>
        <taxon>Pseudomonadati</taxon>
        <taxon>Pseudomonadota</taxon>
        <taxon>Betaproteobacteria</taxon>
        <taxon>Burkholderiales</taxon>
        <taxon>Burkholderiaceae</taxon>
        <taxon>Burkholderia</taxon>
        <taxon>Burkholderia cepacia complex</taxon>
    </lineage>
</organism>
<dbReference type="Gene3D" id="2.60.200.60">
    <property type="match status" value="1"/>
</dbReference>
<keyword evidence="2" id="KW-1185">Reference proteome</keyword>
<gene>
    <name evidence="1" type="ORF">B7G54_08665</name>
</gene>
<accession>A0A1X1PL67</accession>
<dbReference type="OrthoDB" id="8565659at2"/>
<dbReference type="EMBL" id="NBYX01000003">
    <property type="protein sequence ID" value="ORT87561.1"/>
    <property type="molecule type" value="Genomic_DNA"/>
</dbReference>
<evidence type="ECO:0000313" key="1">
    <source>
        <dbReference type="EMBL" id="ORT87561.1"/>
    </source>
</evidence>
<name>A0A1X1PL67_9BURK</name>
<reference evidence="1 2" key="1">
    <citation type="submission" date="2017-04" db="EMBL/GenBank/DDBJ databases">
        <title>Burkholderia puraquae sp. nov., a novel Burkholderia cepacia complex species from hospital setting samples.</title>
        <authorList>
            <person name="Martina P."/>
            <person name="Leguizamon M."/>
            <person name="Prieto C."/>
            <person name="Sousa S."/>
            <person name="Montanaro P."/>
            <person name="Draghi W."/>
            <person name="Staembler M."/>
            <person name="Bettiol M."/>
            <person name="Figoli C."/>
            <person name="Palau J."/>
            <person name="Alvarez F."/>
            <person name="Benetti S."/>
            <person name="Anchat E."/>
            <person name="Vescina C."/>
            <person name="Ferreras J."/>
            <person name="Lasch P."/>
            <person name="Lagares A."/>
            <person name="Zorreguieta A."/>
            <person name="Yantorno O."/>
            <person name="Bosch A."/>
        </authorList>
    </citation>
    <scope>NUCLEOTIDE SEQUENCE [LARGE SCALE GENOMIC DNA]</scope>
    <source>
        <strain evidence="1 2">CAMPA 1040</strain>
    </source>
</reference>